<protein>
    <recommendedName>
        <fullName evidence="4">Lipoprotein</fullName>
    </recommendedName>
</protein>
<dbReference type="RefSeq" id="WP_073290480.1">
    <property type="nucleotide sequence ID" value="NZ_FRAV01000002.1"/>
</dbReference>
<gene>
    <name evidence="2" type="ORF">SAMN05444267_1002186</name>
</gene>
<evidence type="ECO:0000313" key="3">
    <source>
        <dbReference type="Proteomes" id="UP000184364"/>
    </source>
</evidence>
<evidence type="ECO:0008006" key="4">
    <source>
        <dbReference type="Google" id="ProtNLM"/>
    </source>
</evidence>
<keyword evidence="1" id="KW-0732">Signal</keyword>
<name>A0A1M6R5X9_9FLAO</name>
<dbReference type="PROSITE" id="PS51257">
    <property type="entry name" value="PROKAR_LIPOPROTEIN"/>
    <property type="match status" value="1"/>
</dbReference>
<sequence length="124" mass="13495">MKLRIKHLLLIFPLLLVFSCEHLDEIERNKQQENITSPYMGKWSGSYSGDQSGTLILNVGKSGTIEGIKTSQGQQETFYSGLIGSSINSAATSGSGFILYGNLQSKSGTWKMGSLNGTWSVTKN</sequence>
<dbReference type="Proteomes" id="UP000184364">
    <property type="component" value="Unassembled WGS sequence"/>
</dbReference>
<evidence type="ECO:0000313" key="2">
    <source>
        <dbReference type="EMBL" id="SHK27758.1"/>
    </source>
</evidence>
<reference evidence="3" key="1">
    <citation type="submission" date="2016-11" db="EMBL/GenBank/DDBJ databases">
        <authorList>
            <person name="Varghese N."/>
            <person name="Submissions S."/>
        </authorList>
    </citation>
    <scope>NUCLEOTIDE SEQUENCE [LARGE SCALE GENOMIC DNA]</scope>
    <source>
        <strain evidence="3">DSM 26899</strain>
    </source>
</reference>
<dbReference type="STRING" id="1302687.SAMN05444267_1002186"/>
<feature type="chain" id="PRO_5012161013" description="Lipoprotein" evidence="1">
    <location>
        <begin position="24"/>
        <end position="124"/>
    </location>
</feature>
<accession>A0A1M6R5X9</accession>
<feature type="signal peptide" evidence="1">
    <location>
        <begin position="1"/>
        <end position="23"/>
    </location>
</feature>
<dbReference type="AlphaFoldDB" id="A0A1M6R5X9"/>
<organism evidence="2 3">
    <name type="scientific">Chryseobacterium polytrichastri</name>
    <dbReference type="NCBI Taxonomy" id="1302687"/>
    <lineage>
        <taxon>Bacteria</taxon>
        <taxon>Pseudomonadati</taxon>
        <taxon>Bacteroidota</taxon>
        <taxon>Flavobacteriia</taxon>
        <taxon>Flavobacteriales</taxon>
        <taxon>Weeksellaceae</taxon>
        <taxon>Chryseobacterium group</taxon>
        <taxon>Chryseobacterium</taxon>
    </lineage>
</organism>
<evidence type="ECO:0000256" key="1">
    <source>
        <dbReference type="SAM" id="SignalP"/>
    </source>
</evidence>
<proteinExistence type="predicted"/>
<dbReference type="EMBL" id="FRAV01000002">
    <property type="protein sequence ID" value="SHK27758.1"/>
    <property type="molecule type" value="Genomic_DNA"/>
</dbReference>
<keyword evidence="3" id="KW-1185">Reference proteome</keyword>
<dbReference type="OrthoDB" id="1270789at2"/>